<proteinExistence type="predicted"/>
<evidence type="ECO:0000313" key="3">
    <source>
        <dbReference type="Proteomes" id="UP000054047"/>
    </source>
</evidence>
<organism evidence="2 3">
    <name type="scientific">Ancylostoma duodenale</name>
    <dbReference type="NCBI Taxonomy" id="51022"/>
    <lineage>
        <taxon>Eukaryota</taxon>
        <taxon>Metazoa</taxon>
        <taxon>Ecdysozoa</taxon>
        <taxon>Nematoda</taxon>
        <taxon>Chromadorea</taxon>
        <taxon>Rhabditida</taxon>
        <taxon>Rhabditina</taxon>
        <taxon>Rhabditomorpha</taxon>
        <taxon>Strongyloidea</taxon>
        <taxon>Ancylostomatidae</taxon>
        <taxon>Ancylostomatinae</taxon>
        <taxon>Ancylostoma</taxon>
    </lineage>
</organism>
<name>A0A0C2DFX5_9BILA</name>
<feature type="region of interest" description="Disordered" evidence="1">
    <location>
        <begin position="1"/>
        <end position="20"/>
    </location>
</feature>
<accession>A0A0C2DFX5</accession>
<protein>
    <submittedName>
        <fullName evidence="2">Uncharacterized protein</fullName>
    </submittedName>
</protein>
<dbReference type="EMBL" id="KN726275">
    <property type="protein sequence ID" value="KIH68853.1"/>
    <property type="molecule type" value="Genomic_DNA"/>
</dbReference>
<sequence length="62" mass="7244">MSGPERRTIHMSHYQGGTLKDKLDQGDKVFKTVEDFVTTYVEDPSKRRPIRKVRFAYGLPYP</sequence>
<dbReference type="OrthoDB" id="14612at2759"/>
<keyword evidence="3" id="KW-1185">Reference proteome</keyword>
<evidence type="ECO:0000256" key="1">
    <source>
        <dbReference type="SAM" id="MobiDB-lite"/>
    </source>
</evidence>
<evidence type="ECO:0000313" key="2">
    <source>
        <dbReference type="EMBL" id="KIH68853.1"/>
    </source>
</evidence>
<reference evidence="2 3" key="1">
    <citation type="submission" date="2013-12" db="EMBL/GenBank/DDBJ databases">
        <title>Draft genome of the parsitic nematode Ancylostoma duodenale.</title>
        <authorList>
            <person name="Mitreva M."/>
        </authorList>
    </citation>
    <scope>NUCLEOTIDE SEQUENCE [LARGE SCALE GENOMIC DNA]</scope>
    <source>
        <strain evidence="2 3">Zhejiang</strain>
    </source>
</reference>
<gene>
    <name evidence="2" type="ORF">ANCDUO_00804</name>
</gene>
<dbReference type="Proteomes" id="UP000054047">
    <property type="component" value="Unassembled WGS sequence"/>
</dbReference>
<dbReference type="AlphaFoldDB" id="A0A0C2DFX5"/>